<feature type="chain" id="PRO_5044858197" description="Secreted protein" evidence="1">
    <location>
        <begin position="22"/>
        <end position="78"/>
    </location>
</feature>
<accession>A0ABD0XLR6</accession>
<keyword evidence="1" id="KW-0732">Signal</keyword>
<comment type="caution">
    <text evidence="2">The sequence shown here is derived from an EMBL/GenBank/DDBJ whole genome shotgun (WGS) entry which is preliminary data.</text>
</comment>
<feature type="signal peptide" evidence="1">
    <location>
        <begin position="1"/>
        <end position="21"/>
    </location>
</feature>
<protein>
    <recommendedName>
        <fullName evidence="4">Secreted protein</fullName>
    </recommendedName>
</protein>
<dbReference type="EMBL" id="JAGEUA010000001">
    <property type="protein sequence ID" value="KAL1022331.1"/>
    <property type="molecule type" value="Genomic_DNA"/>
</dbReference>
<reference evidence="2 3" key="1">
    <citation type="submission" date="2024-06" db="EMBL/GenBank/DDBJ databases">
        <authorList>
            <person name="Pan Q."/>
            <person name="Wen M."/>
            <person name="Jouanno E."/>
            <person name="Zahm M."/>
            <person name="Klopp C."/>
            <person name="Cabau C."/>
            <person name="Louis A."/>
            <person name="Berthelot C."/>
            <person name="Parey E."/>
            <person name="Roest Crollius H."/>
            <person name="Montfort J."/>
            <person name="Robinson-Rechavi M."/>
            <person name="Bouchez O."/>
            <person name="Lampietro C."/>
            <person name="Lopez Roques C."/>
            <person name="Donnadieu C."/>
            <person name="Postlethwait J."/>
            <person name="Bobe J."/>
            <person name="Verreycken H."/>
            <person name="Guiguen Y."/>
        </authorList>
    </citation>
    <scope>NUCLEOTIDE SEQUENCE [LARGE SCALE GENOMIC DNA]</scope>
    <source>
        <strain evidence="2">Up_M1</strain>
        <tissue evidence="2">Testis</tissue>
    </source>
</reference>
<organism evidence="2 3">
    <name type="scientific">Umbra pygmaea</name>
    <name type="common">Eastern mudminnow</name>
    <dbReference type="NCBI Taxonomy" id="75934"/>
    <lineage>
        <taxon>Eukaryota</taxon>
        <taxon>Metazoa</taxon>
        <taxon>Chordata</taxon>
        <taxon>Craniata</taxon>
        <taxon>Vertebrata</taxon>
        <taxon>Euteleostomi</taxon>
        <taxon>Actinopterygii</taxon>
        <taxon>Neopterygii</taxon>
        <taxon>Teleostei</taxon>
        <taxon>Protacanthopterygii</taxon>
        <taxon>Esociformes</taxon>
        <taxon>Umbridae</taxon>
        <taxon>Umbra</taxon>
    </lineage>
</organism>
<sequence>MWKLHSILCSVLLVYLYQLRYNSISSCSLNIKNAPPVFWSPFFSNIHNNTCVCDRSMKNTGHMRVNQNKQKEKTCQVS</sequence>
<evidence type="ECO:0008006" key="4">
    <source>
        <dbReference type="Google" id="ProtNLM"/>
    </source>
</evidence>
<dbReference type="Proteomes" id="UP001557470">
    <property type="component" value="Unassembled WGS sequence"/>
</dbReference>
<gene>
    <name evidence="2" type="ORF">UPYG_G00025230</name>
</gene>
<name>A0ABD0XLR6_UMBPY</name>
<evidence type="ECO:0000256" key="1">
    <source>
        <dbReference type="SAM" id="SignalP"/>
    </source>
</evidence>
<evidence type="ECO:0000313" key="3">
    <source>
        <dbReference type="Proteomes" id="UP001557470"/>
    </source>
</evidence>
<proteinExistence type="predicted"/>
<keyword evidence="3" id="KW-1185">Reference proteome</keyword>
<evidence type="ECO:0000313" key="2">
    <source>
        <dbReference type="EMBL" id="KAL1022331.1"/>
    </source>
</evidence>
<dbReference type="AlphaFoldDB" id="A0ABD0XLR6"/>